<name>A0A1F6G7E9_9PROT</name>
<accession>A0A1F6G7E9</accession>
<protein>
    <recommendedName>
        <fullName evidence="1">Putative regulatory protein FmdB zinc ribbon domain-containing protein</fullName>
    </recommendedName>
</protein>
<organism evidence="2 3">
    <name type="scientific">Candidatus Lambdaproteobacteria bacterium RIFOXYD2_FULL_50_16</name>
    <dbReference type="NCBI Taxonomy" id="1817772"/>
    <lineage>
        <taxon>Bacteria</taxon>
        <taxon>Pseudomonadati</taxon>
        <taxon>Pseudomonadota</taxon>
        <taxon>Candidatus Lambdaproteobacteria</taxon>
    </lineage>
</organism>
<dbReference type="EMBL" id="MFNE01000043">
    <property type="protein sequence ID" value="OGG94025.1"/>
    <property type="molecule type" value="Genomic_DNA"/>
</dbReference>
<evidence type="ECO:0000313" key="3">
    <source>
        <dbReference type="Proteomes" id="UP000178449"/>
    </source>
</evidence>
<dbReference type="PANTHER" id="PTHR34404">
    <property type="entry name" value="REGULATORY PROTEIN, FMDB FAMILY"/>
    <property type="match status" value="1"/>
</dbReference>
<dbReference type="STRING" id="1817772.A2527_09225"/>
<proteinExistence type="predicted"/>
<comment type="caution">
    <text evidence="2">The sequence shown here is derived from an EMBL/GenBank/DDBJ whole genome shotgun (WGS) entry which is preliminary data.</text>
</comment>
<dbReference type="InterPro" id="IPR013429">
    <property type="entry name" value="Regulatory_FmdB_Zinc_ribbon"/>
</dbReference>
<dbReference type="AlphaFoldDB" id="A0A1F6G7E9"/>
<dbReference type="Proteomes" id="UP000178449">
    <property type="component" value="Unassembled WGS sequence"/>
</dbReference>
<sequence length="83" mass="8724">MPLYEYQCQACGKQQELIRKIAEADDKTCPACGAEGLERQTSRTSFQLKGGGWYSDGYAAPASACEAAKPACKEGGCPAAQAS</sequence>
<reference evidence="2 3" key="1">
    <citation type="journal article" date="2016" name="Nat. Commun.">
        <title>Thousands of microbial genomes shed light on interconnected biogeochemical processes in an aquifer system.</title>
        <authorList>
            <person name="Anantharaman K."/>
            <person name="Brown C.T."/>
            <person name="Hug L.A."/>
            <person name="Sharon I."/>
            <person name="Castelle C.J."/>
            <person name="Probst A.J."/>
            <person name="Thomas B.C."/>
            <person name="Singh A."/>
            <person name="Wilkins M.J."/>
            <person name="Karaoz U."/>
            <person name="Brodie E.L."/>
            <person name="Williams K.H."/>
            <person name="Hubbard S.S."/>
            <person name="Banfield J.F."/>
        </authorList>
    </citation>
    <scope>NUCLEOTIDE SEQUENCE [LARGE SCALE GENOMIC DNA]</scope>
</reference>
<dbReference type="PANTHER" id="PTHR34404:SF2">
    <property type="entry name" value="CONSERVED SERINE RICH PROTEIN"/>
    <property type="match status" value="1"/>
</dbReference>
<dbReference type="SMART" id="SM00834">
    <property type="entry name" value="CxxC_CXXC_SSSS"/>
    <property type="match status" value="1"/>
</dbReference>
<evidence type="ECO:0000259" key="1">
    <source>
        <dbReference type="SMART" id="SM00834"/>
    </source>
</evidence>
<evidence type="ECO:0000313" key="2">
    <source>
        <dbReference type="EMBL" id="OGG94025.1"/>
    </source>
</evidence>
<feature type="domain" description="Putative regulatory protein FmdB zinc ribbon" evidence="1">
    <location>
        <begin position="1"/>
        <end position="42"/>
    </location>
</feature>
<gene>
    <name evidence="2" type="ORF">A2527_09225</name>
</gene>
<dbReference type="NCBIfam" id="TIGR02605">
    <property type="entry name" value="CxxC_CxxC_SSSS"/>
    <property type="match status" value="1"/>
</dbReference>
<dbReference type="Pfam" id="PF09723">
    <property type="entry name" value="Zn_ribbon_8"/>
    <property type="match status" value="1"/>
</dbReference>